<keyword evidence="9" id="KW-0503">Monooxygenase</keyword>
<proteinExistence type="evidence at transcript level"/>
<comment type="similarity">
    <text evidence="2 9">Belongs to the cytochrome P450 family.</text>
</comment>
<dbReference type="GO" id="GO:0042617">
    <property type="term" value="P:paclitaxel biosynthetic process"/>
    <property type="evidence" value="ECO:0007669"/>
    <property type="project" value="UniProtKB-UniPathway"/>
</dbReference>
<sequence>MVWGFVFFLFSSTRMDNANVSSISLHSILYSGNGRSKSMRHHLHIDIASLFFGNSIQTLAFLLLASALFFYLQSGKSESQSQKHAHDLPPGPQPWPVVGNLPELMYKAPGYKWLHSLLHNYATPILCVRLGSVHVVAVNSPEIAREFLKKQDAIFQSRPITMGTGYSSRGFLSIAVVPWGEQWKKMRRVVASEVLSPARLKWLQSKRMEEADNLVRYVWRRCTCKSPGEATGLVNVRNVGRHYCANVIRKLTFNRRYFGNGAANKDGGPGAEEEEHVEALFAVLGLLYNMCVSDYMPCLRRLDIGGNERAMKKAIRIVDKYHLPIIEERFRLRRGSSFSSANAGEPQDLLDVLISVKDSVHGTPLLSLEEIKSQVADLTYASVDNPSNATEWALAEMLVQPQIMQKAVEEIDRVVGKDRLIEESDLSNLKYLRACAKEAFRLHPVAPFNLPHMSMEDTTVAGYHIPKGSHVLLSRVGLGRNPCVWEDPLRFCPDRFMKDEGDIELGDPELRLISFSTGRRGCIGAALGSSMTVMLLGRLLHCFDWSTSCLAPIELEEGSADLFMANPLQAIATPRLPNHLYP</sequence>
<keyword evidence="4 8" id="KW-0479">Metal-binding</keyword>
<name>A0A288W866_TAXBA</name>
<dbReference type="InterPro" id="IPR036396">
    <property type="entry name" value="Cyt_P450_sf"/>
</dbReference>
<dbReference type="GO" id="GO:0004497">
    <property type="term" value="F:monooxygenase activity"/>
    <property type="evidence" value="ECO:0007669"/>
    <property type="project" value="UniProtKB-KW"/>
</dbReference>
<evidence type="ECO:0000256" key="8">
    <source>
        <dbReference type="PIRSR" id="PIRSR602401-1"/>
    </source>
</evidence>
<dbReference type="PROSITE" id="PS00086">
    <property type="entry name" value="CYTOCHROME_P450"/>
    <property type="match status" value="1"/>
</dbReference>
<protein>
    <submittedName>
        <fullName evidence="10">CYP79A118</fullName>
    </submittedName>
</protein>
<evidence type="ECO:0000313" key="10">
    <source>
        <dbReference type="EMBL" id="ART92261.1"/>
    </source>
</evidence>
<dbReference type="PRINTS" id="PR00463">
    <property type="entry name" value="EP450I"/>
</dbReference>
<evidence type="ECO:0000256" key="9">
    <source>
        <dbReference type="RuleBase" id="RU000461"/>
    </source>
</evidence>
<evidence type="ECO:0000256" key="3">
    <source>
        <dbReference type="ARBA" id="ARBA00022617"/>
    </source>
</evidence>
<evidence type="ECO:0000256" key="5">
    <source>
        <dbReference type="ARBA" id="ARBA00023002"/>
    </source>
</evidence>
<keyword evidence="5 9" id="KW-0560">Oxidoreductase</keyword>
<dbReference type="Pfam" id="PF00067">
    <property type="entry name" value="p450"/>
    <property type="match status" value="1"/>
</dbReference>
<accession>A0A288W866</accession>
<dbReference type="Gene3D" id="1.10.630.10">
    <property type="entry name" value="Cytochrome P450"/>
    <property type="match status" value="1"/>
</dbReference>
<dbReference type="SUPFAM" id="SSF48264">
    <property type="entry name" value="Cytochrome P450"/>
    <property type="match status" value="1"/>
</dbReference>
<keyword evidence="6 8" id="KW-0408">Iron</keyword>
<feature type="binding site" description="axial binding residue" evidence="8">
    <location>
        <position position="522"/>
    </location>
    <ligand>
        <name>heme</name>
        <dbReference type="ChEBI" id="CHEBI:30413"/>
    </ligand>
    <ligandPart>
        <name>Fe</name>
        <dbReference type="ChEBI" id="CHEBI:18248"/>
    </ligandPart>
</feature>
<evidence type="ECO:0000256" key="7">
    <source>
        <dbReference type="ARBA" id="ARBA00023059"/>
    </source>
</evidence>
<dbReference type="InterPro" id="IPR001128">
    <property type="entry name" value="Cyt_P450"/>
</dbReference>
<organism evidence="10">
    <name type="scientific">Taxus baccata</name>
    <name type="common">English yew</name>
    <dbReference type="NCBI Taxonomy" id="25629"/>
    <lineage>
        <taxon>Eukaryota</taxon>
        <taxon>Viridiplantae</taxon>
        <taxon>Streptophyta</taxon>
        <taxon>Embryophyta</taxon>
        <taxon>Tracheophyta</taxon>
        <taxon>Spermatophyta</taxon>
        <taxon>Pinopsida</taxon>
        <taxon>Pinidae</taxon>
        <taxon>Conifers II</taxon>
        <taxon>Cupressales</taxon>
        <taxon>Taxaceae</taxon>
        <taxon>Taxus</taxon>
    </lineage>
</organism>
<dbReference type="InterPro" id="IPR017972">
    <property type="entry name" value="Cyt_P450_CS"/>
</dbReference>
<dbReference type="GO" id="GO:0016705">
    <property type="term" value="F:oxidoreductase activity, acting on paired donors, with incorporation or reduction of molecular oxygen"/>
    <property type="evidence" value="ECO:0007669"/>
    <property type="project" value="InterPro"/>
</dbReference>
<dbReference type="EMBL" id="KX931079">
    <property type="protein sequence ID" value="ART92261.1"/>
    <property type="molecule type" value="mRNA"/>
</dbReference>
<dbReference type="GO" id="GO:0020037">
    <property type="term" value="F:heme binding"/>
    <property type="evidence" value="ECO:0007669"/>
    <property type="project" value="InterPro"/>
</dbReference>
<evidence type="ECO:0000256" key="1">
    <source>
        <dbReference type="ARBA" id="ARBA00005122"/>
    </source>
</evidence>
<dbReference type="InterPro" id="IPR002401">
    <property type="entry name" value="Cyt_P450_E_grp-I"/>
</dbReference>
<evidence type="ECO:0000256" key="4">
    <source>
        <dbReference type="ARBA" id="ARBA00022723"/>
    </source>
</evidence>
<comment type="pathway">
    <text evidence="1">Alkaloid biosynthesis; taxol biosynthesis.</text>
</comment>
<keyword evidence="7" id="KW-0876">Taxol biosynthesis</keyword>
<dbReference type="PANTHER" id="PTHR47944:SF16">
    <property type="entry name" value="CYTOCHROME P450 FAMILY 1 SUBFAMILY A POLYPEPTIDE 1"/>
    <property type="match status" value="1"/>
</dbReference>
<evidence type="ECO:0000256" key="2">
    <source>
        <dbReference type="ARBA" id="ARBA00010617"/>
    </source>
</evidence>
<dbReference type="PANTHER" id="PTHR47944">
    <property type="entry name" value="CYTOCHROME P450 98A9"/>
    <property type="match status" value="1"/>
</dbReference>
<dbReference type="GO" id="GO:0005506">
    <property type="term" value="F:iron ion binding"/>
    <property type="evidence" value="ECO:0007669"/>
    <property type="project" value="InterPro"/>
</dbReference>
<dbReference type="UniPathway" id="UPA00842"/>
<evidence type="ECO:0000256" key="6">
    <source>
        <dbReference type="ARBA" id="ARBA00023004"/>
    </source>
</evidence>
<keyword evidence="3 8" id="KW-0349">Heme</keyword>
<dbReference type="AlphaFoldDB" id="A0A288W866"/>
<reference evidence="10" key="1">
    <citation type="submission" date="2016-09" db="EMBL/GenBank/DDBJ databases">
        <title>Identification and characterization of CYP79A118, a P450 monooxygenase likely involved in the biosynthesis of the cyanogenic glycoside taxiphyllin in Taxus baccata.</title>
        <authorList>
            <person name="Luck K."/>
            <person name="Jia Q."/>
            <person name="Huber M."/>
            <person name="Handrick V."/>
            <person name="Gershenzon J."/>
            <person name="Chen F."/>
            <person name="Kollner T.G."/>
        </authorList>
    </citation>
    <scope>NUCLEOTIDE SEQUENCE</scope>
</reference>
<comment type="cofactor">
    <cofactor evidence="8">
        <name>heme</name>
        <dbReference type="ChEBI" id="CHEBI:30413"/>
    </cofactor>
</comment>